<comment type="caution">
    <text evidence="1">The sequence shown here is derived from an EMBL/GenBank/DDBJ whole genome shotgun (WGS) entry which is preliminary data.</text>
</comment>
<gene>
    <name evidence="1" type="ORF">D7N80_15230</name>
</gene>
<evidence type="ECO:0008006" key="2">
    <source>
        <dbReference type="Google" id="ProtNLM"/>
    </source>
</evidence>
<dbReference type="Proteomes" id="UP000885348">
    <property type="component" value="Unassembled WGS sequence"/>
</dbReference>
<dbReference type="AlphaFoldDB" id="A0A403QID6"/>
<accession>A0A403QID6</accession>
<protein>
    <recommendedName>
        <fullName evidence="2">YraN family protein</fullName>
    </recommendedName>
</protein>
<sequence length="184" mass="21297">MNTEHQDNVAQPPTLTHGELCRIAGDFLQREGFKVAFDDRFRARTRYGELPDAIGFRNGASCLIEVKCSRADLLADRKKRFRITPEKGMGDWRFFLSEPGIVEISDLPEGWGLLHFIDGQVRNIHGWKGNTMWLLGEKKPFRANKQAECDFLYSALRRVVVRGHFNDVYDSFSNRSINDEFYHI</sequence>
<name>A0A403QID6_SALET</name>
<proteinExistence type="predicted"/>
<dbReference type="EMBL" id="RVVJ01000017">
    <property type="protein sequence ID" value="MML54644.1"/>
    <property type="molecule type" value="Genomic_DNA"/>
</dbReference>
<reference evidence="1" key="1">
    <citation type="submission" date="2018-09" db="EMBL/GenBank/DDBJ databases">
        <authorList>
            <person name="Ashton P.M."/>
            <person name="Dallman T."/>
            <person name="Nair S."/>
            <person name="De Pinna E."/>
            <person name="Peters T."/>
            <person name="Grant K."/>
        </authorList>
    </citation>
    <scope>NUCLEOTIDE SEQUENCE [LARGE SCALE GENOMIC DNA]</scope>
    <source>
        <strain evidence="1">598938</strain>
    </source>
</reference>
<evidence type="ECO:0000313" key="1">
    <source>
        <dbReference type="EMBL" id="MML54644.1"/>
    </source>
</evidence>
<organism evidence="1">
    <name type="scientific">Salmonella enterica I</name>
    <dbReference type="NCBI Taxonomy" id="59201"/>
    <lineage>
        <taxon>Bacteria</taxon>
        <taxon>Pseudomonadati</taxon>
        <taxon>Pseudomonadota</taxon>
        <taxon>Gammaproteobacteria</taxon>
        <taxon>Enterobacterales</taxon>
        <taxon>Enterobacteriaceae</taxon>
        <taxon>Salmonella</taxon>
    </lineage>
</organism>